<dbReference type="InterPro" id="IPR012136">
    <property type="entry name" value="NADH_DH_b"/>
</dbReference>
<dbReference type="Gene3D" id="3.40.50.1220">
    <property type="entry name" value="TPP-binding domain"/>
    <property type="match status" value="1"/>
</dbReference>
<proteinExistence type="inferred from homology"/>
<dbReference type="PANTHER" id="PTHR44758:SF1">
    <property type="entry name" value="NAD(P) TRANSHYDROGENASE SUBUNIT BETA"/>
    <property type="match status" value="1"/>
</dbReference>
<feature type="transmembrane region" description="Helical" evidence="16">
    <location>
        <begin position="6"/>
        <end position="25"/>
    </location>
</feature>
<keyword evidence="19" id="KW-1185">Reference proteome</keyword>
<dbReference type="Pfam" id="PF02233">
    <property type="entry name" value="PNTB"/>
    <property type="match status" value="1"/>
</dbReference>
<accession>A0ABW2IP27</accession>
<organism evidence="18 19">
    <name type="scientific">Hirschia litorea</name>
    <dbReference type="NCBI Taxonomy" id="1199156"/>
    <lineage>
        <taxon>Bacteria</taxon>
        <taxon>Pseudomonadati</taxon>
        <taxon>Pseudomonadota</taxon>
        <taxon>Alphaproteobacteria</taxon>
        <taxon>Hyphomonadales</taxon>
        <taxon>Hyphomonadaceae</taxon>
        <taxon>Hirschia</taxon>
    </lineage>
</organism>
<comment type="subcellular location">
    <subcellularLocation>
        <location evidence="2">Cell inner membrane</location>
        <topology evidence="2">Multi-pass membrane protein</topology>
    </subcellularLocation>
</comment>
<evidence type="ECO:0000256" key="12">
    <source>
        <dbReference type="ARBA" id="ARBA00023027"/>
    </source>
</evidence>
<comment type="function">
    <text evidence="1 15">The transhydrogenation between NADH and NADP is coupled to respiration and ATP hydrolysis and functions as a proton pump across the membrane.</text>
</comment>
<evidence type="ECO:0000256" key="6">
    <source>
        <dbReference type="ARBA" id="ARBA00022475"/>
    </source>
</evidence>
<reference evidence="19" key="1">
    <citation type="journal article" date="2019" name="Int. J. Syst. Evol. Microbiol.">
        <title>The Global Catalogue of Microorganisms (GCM) 10K type strain sequencing project: providing services to taxonomists for standard genome sequencing and annotation.</title>
        <authorList>
            <consortium name="The Broad Institute Genomics Platform"/>
            <consortium name="The Broad Institute Genome Sequencing Center for Infectious Disease"/>
            <person name="Wu L."/>
            <person name="Ma J."/>
        </authorList>
    </citation>
    <scope>NUCLEOTIDE SEQUENCE [LARGE SCALE GENOMIC DNA]</scope>
    <source>
        <strain evidence="19">CCUG 51308</strain>
    </source>
</reference>
<comment type="caution">
    <text evidence="18">The sequence shown here is derived from an EMBL/GenBank/DDBJ whole genome shotgun (WGS) entry which is preliminary data.</text>
</comment>
<feature type="transmembrane region" description="Helical" evidence="16">
    <location>
        <begin position="200"/>
        <end position="219"/>
    </location>
</feature>
<evidence type="ECO:0000256" key="7">
    <source>
        <dbReference type="ARBA" id="ARBA00022519"/>
    </source>
</evidence>
<protein>
    <recommendedName>
        <fullName evidence="5 15">NAD(P) transhydrogenase subunit beta</fullName>
        <ecNumber evidence="4 15">7.1.1.1</ecNumber>
    </recommendedName>
    <alternativeName>
        <fullName evidence="15">Nicotinamide nucleotide transhydrogenase subunit beta</fullName>
    </alternativeName>
</protein>
<feature type="transmembrane region" description="Helical" evidence="16">
    <location>
        <begin position="250"/>
        <end position="270"/>
    </location>
</feature>
<dbReference type="RefSeq" id="WP_382168030.1">
    <property type="nucleotide sequence ID" value="NZ_JBHTBR010000005.1"/>
</dbReference>
<feature type="transmembrane region" description="Helical" evidence="16">
    <location>
        <begin position="165"/>
        <end position="188"/>
    </location>
</feature>
<evidence type="ECO:0000256" key="15">
    <source>
        <dbReference type="PIRNR" id="PIRNR000204"/>
    </source>
</evidence>
<evidence type="ECO:0000256" key="1">
    <source>
        <dbReference type="ARBA" id="ARBA00003943"/>
    </source>
</evidence>
<keyword evidence="11 16" id="KW-1133">Transmembrane helix</keyword>
<dbReference type="SUPFAM" id="SSF52467">
    <property type="entry name" value="DHS-like NAD/FAD-binding domain"/>
    <property type="match status" value="1"/>
</dbReference>
<dbReference type="Proteomes" id="UP001596492">
    <property type="component" value="Unassembled WGS sequence"/>
</dbReference>
<name>A0ABW2IP27_9PROT</name>
<dbReference type="PANTHER" id="PTHR44758">
    <property type="entry name" value="NAD(P) TRANSHYDROGENASE SUBUNIT BETA"/>
    <property type="match status" value="1"/>
</dbReference>
<evidence type="ECO:0000256" key="11">
    <source>
        <dbReference type="ARBA" id="ARBA00022989"/>
    </source>
</evidence>
<evidence type="ECO:0000256" key="3">
    <source>
        <dbReference type="ARBA" id="ARBA00007919"/>
    </source>
</evidence>
<keyword evidence="7 15" id="KW-0997">Cell inner membrane</keyword>
<evidence type="ECO:0000256" key="9">
    <source>
        <dbReference type="ARBA" id="ARBA00022857"/>
    </source>
</evidence>
<feature type="transmembrane region" description="Helical" evidence="16">
    <location>
        <begin position="37"/>
        <end position="53"/>
    </location>
</feature>
<evidence type="ECO:0000313" key="18">
    <source>
        <dbReference type="EMBL" id="MFC7292530.1"/>
    </source>
</evidence>
<dbReference type="InterPro" id="IPR034300">
    <property type="entry name" value="PNTB-like"/>
</dbReference>
<evidence type="ECO:0000256" key="13">
    <source>
        <dbReference type="ARBA" id="ARBA00023136"/>
    </source>
</evidence>
<evidence type="ECO:0000256" key="5">
    <source>
        <dbReference type="ARBA" id="ARBA00014581"/>
    </source>
</evidence>
<evidence type="ECO:0000256" key="14">
    <source>
        <dbReference type="ARBA" id="ARBA00048202"/>
    </source>
</evidence>
<feature type="transmembrane region" description="Helical" evidence="16">
    <location>
        <begin position="134"/>
        <end position="153"/>
    </location>
</feature>
<keyword evidence="6 15" id="KW-1003">Cell membrane</keyword>
<keyword evidence="13 15" id="KW-0472">Membrane</keyword>
<keyword evidence="10 15" id="KW-1278">Translocase</keyword>
<keyword evidence="9 15" id="KW-0521">NADP</keyword>
<feature type="domain" description="NADP transhydrogenase beta-like" evidence="17">
    <location>
        <begin position="9"/>
        <end position="472"/>
    </location>
</feature>
<keyword evidence="8 16" id="KW-0812">Transmembrane</keyword>
<evidence type="ECO:0000256" key="4">
    <source>
        <dbReference type="ARBA" id="ARBA00012943"/>
    </source>
</evidence>
<evidence type="ECO:0000256" key="8">
    <source>
        <dbReference type="ARBA" id="ARBA00022692"/>
    </source>
</evidence>
<comment type="similarity">
    <text evidence="3 15">Belongs to the PNT beta subunit family.</text>
</comment>
<dbReference type="InterPro" id="IPR029035">
    <property type="entry name" value="DHS-like_NAD/FAD-binding_dom"/>
</dbReference>
<evidence type="ECO:0000256" key="10">
    <source>
        <dbReference type="ARBA" id="ARBA00022967"/>
    </source>
</evidence>
<comment type="catalytic activity">
    <reaction evidence="14 15">
        <text>NAD(+) + NADPH + H(+)(in) = NADH + NADP(+) + H(+)(out)</text>
        <dbReference type="Rhea" id="RHEA:47992"/>
        <dbReference type="ChEBI" id="CHEBI:15378"/>
        <dbReference type="ChEBI" id="CHEBI:57540"/>
        <dbReference type="ChEBI" id="CHEBI:57783"/>
        <dbReference type="ChEBI" id="CHEBI:57945"/>
        <dbReference type="ChEBI" id="CHEBI:58349"/>
        <dbReference type="EC" id="7.1.1.1"/>
    </reaction>
</comment>
<sequence length="474" mass="48666">MSTVDISALLYLVCAVLFIFSIRGLASPETARQGNKIGIFGMALAAATTLFLVKDNLDGATFGLIAGGVVVGGGVGAVLATRAPMTAMPQMVGMFNALGGLASLLVALAAFYAPASFGLLGAEGTIAPRSLIEMSLSVLIGAITFSGSLIAALKLNGSISGGPILLPLRHVINLLIAVGIVALIAITANSNGAQSGGGMLLIWIALLALIFGITLVIPIGGADMPVVVSMLNSYSGWAAAALGFTLSNFALIVVGAIVGASGAILSYIMCKAMNRSFISVIAGGFGGDDAGTTARADNSDKPVKIGSADDAAFILKNASKVIIVPGYGMAVAQAQHALKEMADSLKEAGVDVSYAIHPVAGRMPGHMNVLLAEAQVPYDEIFEMDDINSSFKQADVAFVIGANDVTNPGAKDDPASPIYGMPVLEVWNAGTTMFIKRSLASGYAGVQNDLFYRENTMMLLDDAKKMVENIVKAL</sequence>
<dbReference type="PIRSF" id="PIRSF000204">
    <property type="entry name" value="PNTB"/>
    <property type="match status" value="1"/>
</dbReference>
<feature type="transmembrane region" description="Helical" evidence="16">
    <location>
        <begin position="59"/>
        <end position="80"/>
    </location>
</feature>
<evidence type="ECO:0000256" key="2">
    <source>
        <dbReference type="ARBA" id="ARBA00004429"/>
    </source>
</evidence>
<evidence type="ECO:0000259" key="17">
    <source>
        <dbReference type="Pfam" id="PF02233"/>
    </source>
</evidence>
<gene>
    <name evidence="18" type="ORF">ACFQS8_12940</name>
</gene>
<keyword evidence="12 15" id="KW-0520">NAD</keyword>
<evidence type="ECO:0000256" key="16">
    <source>
        <dbReference type="SAM" id="Phobius"/>
    </source>
</evidence>
<dbReference type="EC" id="7.1.1.1" evidence="4 15"/>
<dbReference type="EMBL" id="JBHTBR010000005">
    <property type="protein sequence ID" value="MFC7292530.1"/>
    <property type="molecule type" value="Genomic_DNA"/>
</dbReference>
<feature type="transmembrane region" description="Helical" evidence="16">
    <location>
        <begin position="92"/>
        <end position="114"/>
    </location>
</feature>
<evidence type="ECO:0000313" key="19">
    <source>
        <dbReference type="Proteomes" id="UP001596492"/>
    </source>
</evidence>